<dbReference type="Gene3D" id="3.40.630.10">
    <property type="entry name" value="Zn peptidases"/>
    <property type="match status" value="1"/>
</dbReference>
<evidence type="ECO:0000313" key="3">
    <source>
        <dbReference type="Proteomes" id="UP000265631"/>
    </source>
</evidence>
<evidence type="ECO:0000313" key="2">
    <source>
        <dbReference type="EMBL" id="RFN48868.1"/>
    </source>
</evidence>
<name>A0A395MLP8_9HYPO</name>
<organism evidence="2 3">
    <name type="scientific">Fusarium flagelliforme</name>
    <dbReference type="NCBI Taxonomy" id="2675880"/>
    <lineage>
        <taxon>Eukaryota</taxon>
        <taxon>Fungi</taxon>
        <taxon>Dikarya</taxon>
        <taxon>Ascomycota</taxon>
        <taxon>Pezizomycotina</taxon>
        <taxon>Sordariomycetes</taxon>
        <taxon>Hypocreomycetidae</taxon>
        <taxon>Hypocreales</taxon>
        <taxon>Nectriaceae</taxon>
        <taxon>Fusarium</taxon>
        <taxon>Fusarium incarnatum-equiseti species complex</taxon>
    </lineage>
</organism>
<reference evidence="2 3" key="1">
    <citation type="journal article" date="2018" name="PLoS Pathog.">
        <title>Evolution of structural diversity of trichothecenes, a family of toxins produced by plant pathogenic and entomopathogenic fungi.</title>
        <authorList>
            <person name="Proctor R.H."/>
            <person name="McCormick S.P."/>
            <person name="Kim H.S."/>
            <person name="Cardoza R.E."/>
            <person name="Stanley A.M."/>
            <person name="Lindo L."/>
            <person name="Kelly A."/>
            <person name="Brown D.W."/>
            <person name="Lee T."/>
            <person name="Vaughan M.M."/>
            <person name="Alexander N.J."/>
            <person name="Busman M."/>
            <person name="Gutierrez S."/>
        </authorList>
    </citation>
    <scope>NUCLEOTIDE SEQUENCE [LARGE SCALE GENOMIC DNA]</scope>
    <source>
        <strain evidence="2 3">NRRL 13405</strain>
    </source>
</reference>
<dbReference type="Proteomes" id="UP000265631">
    <property type="component" value="Unassembled WGS sequence"/>
</dbReference>
<keyword evidence="1" id="KW-0732">Signal</keyword>
<dbReference type="AlphaFoldDB" id="A0A395MLP8"/>
<feature type="signal peptide" evidence="1">
    <location>
        <begin position="1"/>
        <end position="17"/>
    </location>
</feature>
<protein>
    <submittedName>
        <fullName evidence="2">Proteinrelated to amidohydrolase</fullName>
    </submittedName>
</protein>
<dbReference type="PANTHER" id="PTHR30575:SF3">
    <property type="entry name" value="PEPTIDASE M20 DIMERISATION DOMAIN-CONTAINING PROTEIN"/>
    <property type="match status" value="1"/>
</dbReference>
<accession>A0A395MLP8</accession>
<dbReference type="GO" id="GO:0016805">
    <property type="term" value="F:dipeptidase activity"/>
    <property type="evidence" value="ECO:0007669"/>
    <property type="project" value="TreeGrafter"/>
</dbReference>
<evidence type="ECO:0000256" key="1">
    <source>
        <dbReference type="SAM" id="SignalP"/>
    </source>
</evidence>
<keyword evidence="3" id="KW-1185">Reference proteome</keyword>
<dbReference type="EMBL" id="PXXK01000193">
    <property type="protein sequence ID" value="RFN48868.1"/>
    <property type="molecule type" value="Genomic_DNA"/>
</dbReference>
<dbReference type="GO" id="GO:0005737">
    <property type="term" value="C:cytoplasm"/>
    <property type="evidence" value="ECO:0007669"/>
    <property type="project" value="TreeGrafter"/>
</dbReference>
<sequence>MRPSLIVILALSNLVQALDPATLTHFLIKRADAEFPTLKEMGQDIYNNPELGRAEFHAHDLAVNHFSSLHGWKVTPHAYGLETAYSFLFEHRPEGFHGELKTVGILAEYDALTGINGGAAHACGHNLIATNAWTVGILASQALVHYNIPGILQIVGCPDEENASGKHGLEVNGAFDGFELAFMAHPTSASSVQVMEGRINSFYSIAGSTHAEAVKKAYSAMVIIDQIHDDLPGTGSTAVSIANIGDYATNVVQQNISLGFAGAQKHTVEQTVSKFLSTGNFPKVNATITQDQDGVVLVALGPGGHASESTRGALELTTATFEAFSNDSSITYFLPGNTTFNQYDITCDMRTRYTTDLAPLAEFVDKAVGSLARGVSHDIVYPSLEIIPSLANAFINLIEKPEYGLTDFVIGPDIAASTDASWCELPVLDPETHELVSVKRAVLHANYRICEKVPGALCAFNHEPLFHNVSGTDFAYEQTKIVARAEAQLIVEALSNDTFYEELTALVA</sequence>
<dbReference type="InterPro" id="IPR052030">
    <property type="entry name" value="Peptidase_M20/M20A_hydrolases"/>
</dbReference>
<dbReference type="GO" id="GO:0046657">
    <property type="term" value="P:folic acid catabolic process"/>
    <property type="evidence" value="ECO:0007669"/>
    <property type="project" value="TreeGrafter"/>
</dbReference>
<gene>
    <name evidence="2" type="ORF">FIE12Z_6923</name>
</gene>
<comment type="caution">
    <text evidence="2">The sequence shown here is derived from an EMBL/GenBank/DDBJ whole genome shotgun (WGS) entry which is preliminary data.</text>
</comment>
<feature type="chain" id="PRO_5017440773" evidence="1">
    <location>
        <begin position="18"/>
        <end position="508"/>
    </location>
</feature>
<dbReference type="PANTHER" id="PTHR30575">
    <property type="entry name" value="PEPTIDASE M20"/>
    <property type="match status" value="1"/>
</dbReference>
<dbReference type="GO" id="GO:0071713">
    <property type="term" value="F:para-aminobenzoyl-glutamate hydrolase activity"/>
    <property type="evidence" value="ECO:0007669"/>
    <property type="project" value="TreeGrafter"/>
</dbReference>
<keyword evidence="2" id="KW-0378">Hydrolase</keyword>
<proteinExistence type="predicted"/>
<dbReference type="SUPFAM" id="SSF53187">
    <property type="entry name" value="Zn-dependent exopeptidases"/>
    <property type="match status" value="1"/>
</dbReference>